<feature type="region of interest" description="Disordered" evidence="1">
    <location>
        <begin position="32"/>
        <end position="53"/>
    </location>
</feature>
<name>A0ABQ9HT01_9NEOP</name>
<dbReference type="Proteomes" id="UP001159363">
    <property type="component" value="Chromosome X"/>
</dbReference>
<evidence type="ECO:0000256" key="1">
    <source>
        <dbReference type="SAM" id="MobiDB-lite"/>
    </source>
</evidence>
<evidence type="ECO:0000313" key="2">
    <source>
        <dbReference type="EMBL" id="KAJ8887502.1"/>
    </source>
</evidence>
<keyword evidence="3" id="KW-1185">Reference proteome</keyword>
<sequence length="576" mass="64575">MAEGLFGKNRFKEGSVLRAVASTSHRLLLYVARGDPPHPSPPTGKTPPFPAEEADKRCHNIPERLAGITGSPPLLKRLTPVGGARIFWELGCSRPAVFGEGNLAMCGREDKCCATRTSCSWCEWTRGYETDKNIFTLTVLPIAGIVLAYGRRIIHSLFIFIRRQLSEKTLSAALSAVSIRLVAHWTACYAVYHCRRRLECVLSRLVYSTVLFILEFPLGLTPEYESRLPATVTAVRDDEFWRENMFPKLRIFDTECLLPELADSRISRGMRKQEPPYILEAQEGAKEKKQLGNKNKRDKCLPMNGDCVLLPKLVAAAAISRRKAEITEKCSSFLCDVRQQGPMMEEEDDDDITVVAMFGPCVARPFYHTSFVKLVIPCDYQSVMMLSAFARNALGNPAPPQNHIKNCKDSPTGSQQVTESMPPVVSTDTYSSGDNDVTVNDIIDEREHEESDNAKDDGYFLDALTRRSSTFAETSDMKKAEDAENIDYLFTEDPNELFCVDTQHFFVDIFTSQQMFHAGVTTCLDGKVAILHPSRNVIVIWLHLVNRTLGDDITHLSPEYKKSLKRGTDLRSGNTI</sequence>
<accession>A0ABQ9HT01</accession>
<feature type="compositionally biased region" description="Polar residues" evidence="1">
    <location>
        <begin position="409"/>
        <end position="419"/>
    </location>
</feature>
<feature type="region of interest" description="Disordered" evidence="1">
    <location>
        <begin position="408"/>
        <end position="431"/>
    </location>
</feature>
<dbReference type="EMBL" id="JARBHB010000004">
    <property type="protein sequence ID" value="KAJ8887502.1"/>
    <property type="molecule type" value="Genomic_DNA"/>
</dbReference>
<organism evidence="2 3">
    <name type="scientific">Dryococelus australis</name>
    <dbReference type="NCBI Taxonomy" id="614101"/>
    <lineage>
        <taxon>Eukaryota</taxon>
        <taxon>Metazoa</taxon>
        <taxon>Ecdysozoa</taxon>
        <taxon>Arthropoda</taxon>
        <taxon>Hexapoda</taxon>
        <taxon>Insecta</taxon>
        <taxon>Pterygota</taxon>
        <taxon>Neoptera</taxon>
        <taxon>Polyneoptera</taxon>
        <taxon>Phasmatodea</taxon>
        <taxon>Verophasmatodea</taxon>
        <taxon>Anareolatae</taxon>
        <taxon>Phasmatidae</taxon>
        <taxon>Eurycanthinae</taxon>
        <taxon>Dryococelus</taxon>
    </lineage>
</organism>
<gene>
    <name evidence="2" type="ORF">PR048_013717</name>
</gene>
<proteinExistence type="predicted"/>
<evidence type="ECO:0000313" key="3">
    <source>
        <dbReference type="Proteomes" id="UP001159363"/>
    </source>
</evidence>
<feature type="compositionally biased region" description="Pro residues" evidence="1">
    <location>
        <begin position="37"/>
        <end position="50"/>
    </location>
</feature>
<protein>
    <submittedName>
        <fullName evidence="2">Uncharacterized protein</fullName>
    </submittedName>
</protein>
<comment type="caution">
    <text evidence="2">The sequence shown here is derived from an EMBL/GenBank/DDBJ whole genome shotgun (WGS) entry which is preliminary data.</text>
</comment>
<reference evidence="2 3" key="1">
    <citation type="submission" date="2023-02" db="EMBL/GenBank/DDBJ databases">
        <title>LHISI_Scaffold_Assembly.</title>
        <authorList>
            <person name="Stuart O.P."/>
            <person name="Cleave R."/>
            <person name="Magrath M.J.L."/>
            <person name="Mikheyev A.S."/>
        </authorList>
    </citation>
    <scope>NUCLEOTIDE SEQUENCE [LARGE SCALE GENOMIC DNA]</scope>
    <source>
        <strain evidence="2">Daus_M_001</strain>
        <tissue evidence="2">Leg muscle</tissue>
    </source>
</reference>